<evidence type="ECO:0000256" key="16">
    <source>
        <dbReference type="PIRSR" id="PIRSR634016-3"/>
    </source>
</evidence>
<evidence type="ECO:0000256" key="2">
    <source>
        <dbReference type="ARBA" id="ARBA00010136"/>
    </source>
</evidence>
<evidence type="ECO:0000256" key="11">
    <source>
        <dbReference type="ARBA" id="ARBA00023136"/>
    </source>
</evidence>
<dbReference type="GO" id="GO:0008270">
    <property type="term" value="F:zinc ion binding"/>
    <property type="evidence" value="ECO:0007669"/>
    <property type="project" value="UniProtKB-UniRule"/>
</dbReference>
<feature type="binding site" evidence="16">
    <location>
        <position position="328"/>
    </location>
    <ligand>
        <name>Zn(2+)</name>
        <dbReference type="ChEBI" id="CHEBI:29105"/>
        <note>catalytic</note>
    </ligand>
</feature>
<keyword evidence="18" id="KW-1133">Transmembrane helix</keyword>
<dbReference type="PRINTS" id="PR00756">
    <property type="entry name" value="ALADIPTASE"/>
</dbReference>
<dbReference type="AlphaFoldDB" id="A0A653CLI1"/>
<evidence type="ECO:0000256" key="15">
    <source>
        <dbReference type="PIRSR" id="PIRSR634016-1"/>
    </source>
</evidence>
<dbReference type="GO" id="GO:0098552">
    <property type="term" value="C:side of membrane"/>
    <property type="evidence" value="ECO:0007669"/>
    <property type="project" value="UniProtKB-KW"/>
</dbReference>
<dbReference type="GO" id="GO:0043171">
    <property type="term" value="P:peptide catabolic process"/>
    <property type="evidence" value="ECO:0007669"/>
    <property type="project" value="TreeGrafter"/>
</dbReference>
<dbReference type="SUPFAM" id="SSF63737">
    <property type="entry name" value="Leukotriene A4 hydrolase N-terminal domain"/>
    <property type="match status" value="1"/>
</dbReference>
<evidence type="ECO:0000256" key="14">
    <source>
        <dbReference type="ARBA" id="ARBA00023288"/>
    </source>
</evidence>
<dbReference type="Pfam" id="PF11838">
    <property type="entry name" value="ERAP1_C"/>
    <property type="match status" value="1"/>
</dbReference>
<evidence type="ECO:0000259" key="20">
    <source>
        <dbReference type="Pfam" id="PF01433"/>
    </source>
</evidence>
<dbReference type="OrthoDB" id="10031169at2759"/>
<feature type="transmembrane region" description="Helical" evidence="18">
    <location>
        <begin position="892"/>
        <end position="912"/>
    </location>
</feature>
<comment type="similarity">
    <text evidence="2 18">Belongs to the peptidase M1 family.</text>
</comment>
<keyword evidence="8 18" id="KW-0378">Hydrolase</keyword>
<keyword evidence="19" id="KW-0732">Signal</keyword>
<keyword evidence="14" id="KW-0449">Lipoprotein</keyword>
<dbReference type="PANTHER" id="PTHR11533:SF301">
    <property type="entry name" value="AMINOPEPTIDASE"/>
    <property type="match status" value="1"/>
</dbReference>
<keyword evidence="11 18" id="KW-0472">Membrane</keyword>
<evidence type="ECO:0000256" key="5">
    <source>
        <dbReference type="ARBA" id="ARBA00022622"/>
    </source>
</evidence>
<dbReference type="EMBL" id="CAACVG010008154">
    <property type="protein sequence ID" value="VEN48739.1"/>
    <property type="molecule type" value="Genomic_DNA"/>
</dbReference>
<name>A0A653CLI1_CALMS</name>
<feature type="domain" description="Aminopeptidase N-like N-terminal" evidence="22">
    <location>
        <begin position="30"/>
        <end position="215"/>
    </location>
</feature>
<keyword evidence="12" id="KW-1015">Disulfide bond</keyword>
<dbReference type="GO" id="GO:0005886">
    <property type="term" value="C:plasma membrane"/>
    <property type="evidence" value="ECO:0007669"/>
    <property type="project" value="UniProtKB-SubCell"/>
</dbReference>
<keyword evidence="13" id="KW-0325">Glycoprotein</keyword>
<organism evidence="23 24">
    <name type="scientific">Callosobruchus maculatus</name>
    <name type="common">Southern cowpea weevil</name>
    <name type="synonym">Pulse bruchid</name>
    <dbReference type="NCBI Taxonomy" id="64391"/>
    <lineage>
        <taxon>Eukaryota</taxon>
        <taxon>Metazoa</taxon>
        <taxon>Ecdysozoa</taxon>
        <taxon>Arthropoda</taxon>
        <taxon>Hexapoda</taxon>
        <taxon>Insecta</taxon>
        <taxon>Pterygota</taxon>
        <taxon>Neoptera</taxon>
        <taxon>Endopterygota</taxon>
        <taxon>Coleoptera</taxon>
        <taxon>Polyphaga</taxon>
        <taxon>Cucujiformia</taxon>
        <taxon>Chrysomeloidea</taxon>
        <taxon>Chrysomelidae</taxon>
        <taxon>Bruchinae</taxon>
        <taxon>Bruchini</taxon>
        <taxon>Callosobruchus</taxon>
    </lineage>
</organism>
<keyword evidence="10 18" id="KW-0482">Metalloprotease</keyword>
<dbReference type="InterPro" id="IPR042097">
    <property type="entry name" value="Aminopeptidase_N-like_N_sf"/>
</dbReference>
<dbReference type="Gene3D" id="2.60.40.1910">
    <property type="match status" value="1"/>
</dbReference>
<evidence type="ECO:0000259" key="21">
    <source>
        <dbReference type="Pfam" id="PF11838"/>
    </source>
</evidence>
<evidence type="ECO:0000256" key="17">
    <source>
        <dbReference type="PIRSR" id="PIRSR634016-4"/>
    </source>
</evidence>
<dbReference type="GO" id="GO:0006508">
    <property type="term" value="P:proteolysis"/>
    <property type="evidence" value="ECO:0007669"/>
    <property type="project" value="UniProtKB-KW"/>
</dbReference>
<feature type="active site" description="Proton acceptor" evidence="15">
    <location>
        <position position="329"/>
    </location>
</feature>
<dbReference type="Pfam" id="PF17900">
    <property type="entry name" value="Peptidase_M1_N"/>
    <property type="match status" value="1"/>
</dbReference>
<feature type="binding site" evidence="16">
    <location>
        <position position="332"/>
    </location>
    <ligand>
        <name>Zn(2+)</name>
        <dbReference type="ChEBI" id="CHEBI:29105"/>
        <note>catalytic</note>
    </ligand>
</feature>
<dbReference type="EC" id="3.4.11.-" evidence="18"/>
<comment type="subcellular location">
    <subcellularLocation>
        <location evidence="1">Cell membrane</location>
        <topology evidence="1">Lipid-anchor</topology>
        <topology evidence="1">GPI-anchor</topology>
    </subcellularLocation>
</comment>
<dbReference type="InterPro" id="IPR001930">
    <property type="entry name" value="Peptidase_M1"/>
</dbReference>
<feature type="signal peptide" evidence="19">
    <location>
        <begin position="1"/>
        <end position="18"/>
    </location>
</feature>
<dbReference type="GO" id="GO:0005737">
    <property type="term" value="C:cytoplasm"/>
    <property type="evidence" value="ECO:0007669"/>
    <property type="project" value="TreeGrafter"/>
</dbReference>
<proteinExistence type="inferred from homology"/>
<dbReference type="GO" id="GO:0042277">
    <property type="term" value="F:peptide binding"/>
    <property type="evidence" value="ECO:0007669"/>
    <property type="project" value="TreeGrafter"/>
</dbReference>
<dbReference type="Pfam" id="PF01433">
    <property type="entry name" value="Peptidase_M1"/>
    <property type="match status" value="1"/>
</dbReference>
<comment type="cofactor">
    <cofactor evidence="16 18">
        <name>Zn(2+)</name>
        <dbReference type="ChEBI" id="CHEBI:29105"/>
    </cofactor>
    <text evidence="16 18">Binds 1 zinc ion per subunit.</text>
</comment>
<keyword evidence="9 16" id="KW-0862">Zinc</keyword>
<evidence type="ECO:0000256" key="3">
    <source>
        <dbReference type="ARBA" id="ARBA00022438"/>
    </source>
</evidence>
<dbReference type="FunFam" id="1.25.50.20:FF:000001">
    <property type="entry name" value="Aminopeptidase"/>
    <property type="match status" value="1"/>
</dbReference>
<dbReference type="Proteomes" id="UP000410492">
    <property type="component" value="Unassembled WGS sequence"/>
</dbReference>
<reference evidence="23 24" key="1">
    <citation type="submission" date="2019-01" db="EMBL/GenBank/DDBJ databases">
        <authorList>
            <person name="Sayadi A."/>
        </authorList>
    </citation>
    <scope>NUCLEOTIDE SEQUENCE [LARGE SCALE GENOMIC DNA]</scope>
</reference>
<gene>
    <name evidence="23" type="ORF">CALMAC_LOCUS10084</name>
</gene>
<evidence type="ECO:0000256" key="7">
    <source>
        <dbReference type="ARBA" id="ARBA00022723"/>
    </source>
</evidence>
<dbReference type="GO" id="GO:0005615">
    <property type="term" value="C:extracellular space"/>
    <property type="evidence" value="ECO:0007669"/>
    <property type="project" value="TreeGrafter"/>
</dbReference>
<dbReference type="InterPro" id="IPR024571">
    <property type="entry name" value="ERAP1-like_C_dom"/>
</dbReference>
<evidence type="ECO:0000256" key="1">
    <source>
        <dbReference type="ARBA" id="ARBA00004609"/>
    </source>
</evidence>
<feature type="chain" id="PRO_5024822430" description="Aminopeptidase" evidence="19">
    <location>
        <begin position="19"/>
        <end position="914"/>
    </location>
</feature>
<keyword evidence="18" id="KW-0812">Transmembrane</keyword>
<evidence type="ECO:0000256" key="4">
    <source>
        <dbReference type="ARBA" id="ARBA00022475"/>
    </source>
</evidence>
<dbReference type="SUPFAM" id="SSF55486">
    <property type="entry name" value="Metalloproteases ('zincins'), catalytic domain"/>
    <property type="match status" value="1"/>
</dbReference>
<dbReference type="InterPro" id="IPR045357">
    <property type="entry name" value="Aminopeptidase_N-like_N"/>
</dbReference>
<keyword evidence="24" id="KW-1185">Reference proteome</keyword>
<evidence type="ECO:0000256" key="8">
    <source>
        <dbReference type="ARBA" id="ARBA00022801"/>
    </source>
</evidence>
<evidence type="ECO:0000256" key="12">
    <source>
        <dbReference type="ARBA" id="ARBA00023157"/>
    </source>
</evidence>
<keyword evidence="5" id="KW-0336">GPI-anchor</keyword>
<accession>A0A653CLI1</accession>
<sequence length="914" mass="104053">MLAKKVLPIFLVIVSALAEKSYRLPTDVSPQHYTLDLVVDPDKDTFDGTAVITLAVQRDATKIQMHASPKFINIKSITLRKKASDKRYNCAYVIDDTTEILNIVYPVDTVVQDDVLEITYQGKLSTEDMDGFYRSSYTENGKVKNLAATQFEPVYARRAFPCFDEPTFKAPFKVSITHPKQYTALSNTQVSKTSTVTDDMVKTQFETTPKMSSYLVAFVVSEFVKAKDSDSSASQDYKWNVFARPSAKNSMNTALKYTPQLVDLMGKWTGQKYTALGNEQFYQVAIPDFAAGAMENWGLITYREVDLLDEGKQTSANSKQTIIQTIAHELSHQWFGDSVTLDWWSDLWLNEGFATYFQAHLANLVENGIMELDKQFVTWVVHKAFQYDALVTTTPISNKANEINTPTEINKKFDDISYSKAGSVIRMIEHFLGKDVFQTALKSYLAQNAKKNTSPDVLFKHFAAAQKKYKNFEEIMHNWFYEAGFPLVNVDWNETTCVISQERFNSNASTKWYIPITYATSEDLDFSTTTKALLEPGKTVEIALSNETAWIILNTQVNGFYRVNYAEGLWNYIIKHLKSKHEDIHVLNRAQLIDDVFNIAKIGKIGYSTAFELSSYLTNERGYYPWATAFKAFSFILGKVDKETDDMIKEVLRGYINSAFEKLPTEKSDKHMERLRNALIVQWACEVGHEECHKYVTEQFEAYKKTNSIDDYDKRVTVFCYALKKSSNPKEDYEFMYNQFKKSSFSTEQGAILQALGCIGDVDVLEGYLNETIDKNSAIRKQDAATVFNAVLSNSDNGLEVALKFFESNFDDIAAMYKGLNAITRLSIELASHIVEQEHGERLVKILDHHYDNEEAKLVTKQVHELLQTNQEWSKTFAHQIKELLTKSNSGVATFSVNLAVVLLSCATYLFMNH</sequence>
<evidence type="ECO:0000256" key="13">
    <source>
        <dbReference type="ARBA" id="ARBA00023180"/>
    </source>
</evidence>
<evidence type="ECO:0000256" key="9">
    <source>
        <dbReference type="ARBA" id="ARBA00022833"/>
    </source>
</evidence>
<evidence type="ECO:0000259" key="22">
    <source>
        <dbReference type="Pfam" id="PF17900"/>
    </source>
</evidence>
<evidence type="ECO:0000313" key="23">
    <source>
        <dbReference type="EMBL" id="VEN48739.1"/>
    </source>
</evidence>
<dbReference type="Gene3D" id="1.10.390.10">
    <property type="entry name" value="Neutral Protease Domain 2"/>
    <property type="match status" value="1"/>
</dbReference>
<dbReference type="InterPro" id="IPR014782">
    <property type="entry name" value="Peptidase_M1_dom"/>
</dbReference>
<dbReference type="CDD" id="cd09601">
    <property type="entry name" value="M1_APN-Q_like"/>
    <property type="match status" value="1"/>
</dbReference>
<dbReference type="FunFam" id="1.10.390.10:FF:000013">
    <property type="entry name" value="Aminopeptidase N"/>
    <property type="match status" value="1"/>
</dbReference>
<dbReference type="Gene3D" id="1.25.50.20">
    <property type="match status" value="1"/>
</dbReference>
<dbReference type="FunFam" id="2.60.40.1730:FF:000013">
    <property type="entry name" value="Aminopeptidase"/>
    <property type="match status" value="1"/>
</dbReference>
<dbReference type="InterPro" id="IPR034016">
    <property type="entry name" value="M1_APN-typ"/>
</dbReference>
<keyword evidence="4" id="KW-1003">Cell membrane</keyword>
<feature type="domain" description="Peptidase M1 membrane alanine aminopeptidase" evidence="20">
    <location>
        <begin position="279"/>
        <end position="479"/>
    </location>
</feature>
<feature type="site" description="Transition state stabilizer" evidence="17">
    <location>
        <position position="418"/>
    </location>
</feature>
<feature type="domain" description="ERAP1-like C-terminal" evidence="21">
    <location>
        <begin position="550"/>
        <end position="865"/>
    </location>
</feature>
<dbReference type="InterPro" id="IPR027268">
    <property type="entry name" value="Peptidase_M4/M1_CTD_sf"/>
</dbReference>
<feature type="binding site" evidence="16">
    <location>
        <position position="351"/>
    </location>
    <ligand>
        <name>Zn(2+)</name>
        <dbReference type="ChEBI" id="CHEBI:29105"/>
        <note>catalytic</note>
    </ligand>
</feature>
<dbReference type="Gene3D" id="2.60.40.1730">
    <property type="entry name" value="tricorn interacting facor f3 domain"/>
    <property type="match status" value="1"/>
</dbReference>
<evidence type="ECO:0000256" key="18">
    <source>
        <dbReference type="RuleBase" id="RU364040"/>
    </source>
</evidence>
<evidence type="ECO:0000313" key="24">
    <source>
        <dbReference type="Proteomes" id="UP000410492"/>
    </source>
</evidence>
<keyword evidence="6 18" id="KW-0645">Protease</keyword>
<evidence type="ECO:0000256" key="6">
    <source>
        <dbReference type="ARBA" id="ARBA00022670"/>
    </source>
</evidence>
<protein>
    <recommendedName>
        <fullName evidence="18">Aminopeptidase</fullName>
        <ecNumber evidence="18">3.4.11.-</ecNumber>
    </recommendedName>
</protein>
<dbReference type="PANTHER" id="PTHR11533">
    <property type="entry name" value="PROTEASE M1 ZINC METALLOPROTEASE"/>
    <property type="match status" value="1"/>
</dbReference>
<dbReference type="InterPro" id="IPR050344">
    <property type="entry name" value="Peptidase_M1_aminopeptidases"/>
</dbReference>
<dbReference type="GO" id="GO:0070006">
    <property type="term" value="F:metalloaminopeptidase activity"/>
    <property type="evidence" value="ECO:0007669"/>
    <property type="project" value="TreeGrafter"/>
</dbReference>
<evidence type="ECO:0000256" key="19">
    <source>
        <dbReference type="SAM" id="SignalP"/>
    </source>
</evidence>
<keyword evidence="7 16" id="KW-0479">Metal-binding</keyword>
<evidence type="ECO:0000256" key="10">
    <source>
        <dbReference type="ARBA" id="ARBA00023049"/>
    </source>
</evidence>
<keyword evidence="3 18" id="KW-0031">Aminopeptidase</keyword>